<dbReference type="InterPro" id="IPR004035">
    <property type="entry name" value="Endouclease-III_FeS-bd_BS"/>
</dbReference>
<dbReference type="InterPro" id="IPR011257">
    <property type="entry name" value="DNA_glycosylase"/>
</dbReference>
<evidence type="ECO:0000256" key="7">
    <source>
        <dbReference type="ARBA" id="ARBA00022723"/>
    </source>
</evidence>
<evidence type="ECO:0000256" key="13">
    <source>
        <dbReference type="ARBA" id="ARBA00023295"/>
    </source>
</evidence>
<keyword evidence="6" id="KW-0004">4Fe-4S</keyword>
<dbReference type="Pfam" id="PF14815">
    <property type="entry name" value="NUDIX_4"/>
    <property type="match status" value="1"/>
</dbReference>
<evidence type="ECO:0000256" key="6">
    <source>
        <dbReference type="ARBA" id="ARBA00022485"/>
    </source>
</evidence>
<keyword evidence="9" id="KW-0378">Hydrolase</keyword>
<evidence type="ECO:0000256" key="9">
    <source>
        <dbReference type="ARBA" id="ARBA00022801"/>
    </source>
</evidence>
<comment type="similarity">
    <text evidence="3 14">Belongs to the Nth/MutY family.</text>
</comment>
<evidence type="ECO:0000256" key="2">
    <source>
        <dbReference type="ARBA" id="ARBA00002933"/>
    </source>
</evidence>
<dbReference type="PANTHER" id="PTHR42944">
    <property type="entry name" value="ADENINE DNA GLYCOSYLASE"/>
    <property type="match status" value="1"/>
</dbReference>
<comment type="cofactor">
    <cofactor evidence="14">
        <name>[4Fe-4S] cluster</name>
        <dbReference type="ChEBI" id="CHEBI:49883"/>
    </cofactor>
    <text evidence="14">Binds 1 [4Fe-4S] cluster.</text>
</comment>
<protein>
    <recommendedName>
        <fullName evidence="5 14">Adenine DNA glycosylase</fullName>
        <ecNumber evidence="4 14">3.2.2.31</ecNumber>
    </recommendedName>
</protein>
<dbReference type="PROSITE" id="PS01155">
    <property type="entry name" value="ENDONUCLEASE_III_2"/>
    <property type="match status" value="1"/>
</dbReference>
<dbReference type="InterPro" id="IPR004036">
    <property type="entry name" value="Endonuclease-III-like_CS2"/>
</dbReference>
<keyword evidence="12" id="KW-0234">DNA repair</keyword>
<keyword evidence="17" id="KW-1185">Reference proteome</keyword>
<keyword evidence="8 14" id="KW-0227">DNA damage</keyword>
<dbReference type="Pfam" id="PF00633">
    <property type="entry name" value="HHH"/>
    <property type="match status" value="1"/>
</dbReference>
<dbReference type="InterPro" id="IPR003651">
    <property type="entry name" value="Endonuclease3_FeS-loop_motif"/>
</dbReference>
<gene>
    <name evidence="16" type="primary">mutY</name>
    <name evidence="16" type="ORF">RAS12_19380</name>
</gene>
<dbReference type="InterPro" id="IPR023170">
    <property type="entry name" value="HhH_base_excis_C"/>
</dbReference>
<dbReference type="InterPro" id="IPR044298">
    <property type="entry name" value="MIG/MutY"/>
</dbReference>
<dbReference type="RefSeq" id="WP_306938170.1">
    <property type="nucleotide sequence ID" value="NZ_CP132976.1"/>
</dbReference>
<sequence>MDFAPRIVAWQRQHGRHDLPWQNTRDPYRIWLSEIMLQQTQVATVIPYYERFLQRFPDVAALGAADQEDVMPYWAGLGYYARARNLHRCAVEIMRDWNGRFPPTAEAITTLPGIGRSTAAAIAAFAYGERSPILDGNVKRVFTRHFGIAGDPSKREVEQRLWALAEAQVEAAPGLDMASYTQGLMDLGATLCTRGKPACDRCPMADSCIARRDGRQAELPTRKVRKAIPERETCMLVLQHEGSFLLQQRPEPGIWGGLWSLPEFDVADDPDSASRALGLEPEQRYELAAFAHTFTHYRLHIRPWLVPVRAVSLRESALPERWVPADKLESMALPAPVKKLLQGLVDAGMQNSLFTTSKT</sequence>
<evidence type="ECO:0000256" key="1">
    <source>
        <dbReference type="ARBA" id="ARBA00000843"/>
    </source>
</evidence>
<feature type="domain" description="HhH-GPD" evidence="15">
    <location>
        <begin position="36"/>
        <end position="190"/>
    </location>
</feature>
<evidence type="ECO:0000256" key="12">
    <source>
        <dbReference type="ARBA" id="ARBA00023204"/>
    </source>
</evidence>
<keyword evidence="7" id="KW-0479">Metal-binding</keyword>
<evidence type="ECO:0000259" key="15">
    <source>
        <dbReference type="SMART" id="SM00478"/>
    </source>
</evidence>
<dbReference type="InterPro" id="IPR003265">
    <property type="entry name" value="HhH-GPD_domain"/>
</dbReference>
<keyword evidence="13 14" id="KW-0326">Glycosidase</keyword>
<keyword evidence="10 14" id="KW-0408">Iron</keyword>
<dbReference type="EMBL" id="CP132976">
    <property type="protein sequence ID" value="WMD18778.1"/>
    <property type="molecule type" value="Genomic_DNA"/>
</dbReference>
<dbReference type="CDD" id="cd00056">
    <property type="entry name" value="ENDO3c"/>
    <property type="match status" value="1"/>
</dbReference>
<dbReference type="PANTHER" id="PTHR42944:SF1">
    <property type="entry name" value="ADENINE DNA GLYCOSYLASE"/>
    <property type="match status" value="1"/>
</dbReference>
<dbReference type="Pfam" id="PF00730">
    <property type="entry name" value="HhH-GPD"/>
    <property type="match status" value="1"/>
</dbReference>
<evidence type="ECO:0000313" key="16">
    <source>
        <dbReference type="EMBL" id="WMD18778.1"/>
    </source>
</evidence>
<evidence type="ECO:0000256" key="3">
    <source>
        <dbReference type="ARBA" id="ARBA00008343"/>
    </source>
</evidence>
<comment type="catalytic activity">
    <reaction evidence="1 14">
        <text>Hydrolyzes free adenine bases from 7,8-dihydro-8-oxoguanine:adenine mismatched double-stranded DNA, leaving an apurinic site.</text>
        <dbReference type="EC" id="3.2.2.31"/>
    </reaction>
</comment>
<evidence type="ECO:0000256" key="11">
    <source>
        <dbReference type="ARBA" id="ARBA00023014"/>
    </source>
</evidence>
<proteinExistence type="inferred from homology"/>
<name>A0ABY9LXR2_9BURK</name>
<dbReference type="InterPro" id="IPR015797">
    <property type="entry name" value="NUDIX_hydrolase-like_dom_sf"/>
</dbReference>
<dbReference type="EC" id="3.2.2.31" evidence="4 14"/>
<dbReference type="Pfam" id="PF10576">
    <property type="entry name" value="EndIII_4Fe-2S"/>
    <property type="match status" value="1"/>
</dbReference>
<evidence type="ECO:0000256" key="10">
    <source>
        <dbReference type="ARBA" id="ARBA00023004"/>
    </source>
</evidence>
<dbReference type="PROSITE" id="PS00764">
    <property type="entry name" value="ENDONUCLEASE_III_1"/>
    <property type="match status" value="1"/>
</dbReference>
<dbReference type="SUPFAM" id="SSF48150">
    <property type="entry name" value="DNA-glycosylase"/>
    <property type="match status" value="1"/>
</dbReference>
<dbReference type="Gene3D" id="1.10.340.30">
    <property type="entry name" value="Hypothetical protein, domain 2"/>
    <property type="match status" value="1"/>
</dbReference>
<dbReference type="SMART" id="SM00478">
    <property type="entry name" value="ENDO3c"/>
    <property type="match status" value="1"/>
</dbReference>
<evidence type="ECO:0000313" key="17">
    <source>
        <dbReference type="Proteomes" id="UP001234798"/>
    </source>
</evidence>
<dbReference type="InterPro" id="IPR005760">
    <property type="entry name" value="A/G_AdeGlyc_MutY"/>
</dbReference>
<dbReference type="Gene3D" id="3.90.79.10">
    <property type="entry name" value="Nucleoside Triphosphate Pyrophosphohydrolase"/>
    <property type="match status" value="1"/>
</dbReference>
<evidence type="ECO:0000256" key="14">
    <source>
        <dbReference type="RuleBase" id="RU365096"/>
    </source>
</evidence>
<dbReference type="CDD" id="cd03431">
    <property type="entry name" value="NUDIX_DNA_Glycosylase_C-MutY"/>
    <property type="match status" value="1"/>
</dbReference>
<dbReference type="InterPro" id="IPR029119">
    <property type="entry name" value="MutY_C"/>
</dbReference>
<dbReference type="NCBIfam" id="TIGR01084">
    <property type="entry name" value="mutY"/>
    <property type="match status" value="1"/>
</dbReference>
<keyword evidence="11" id="KW-0411">Iron-sulfur</keyword>
<accession>A0ABY9LXR2</accession>
<evidence type="ECO:0000256" key="8">
    <source>
        <dbReference type="ARBA" id="ARBA00022763"/>
    </source>
</evidence>
<evidence type="ECO:0000256" key="5">
    <source>
        <dbReference type="ARBA" id="ARBA00022023"/>
    </source>
</evidence>
<comment type="function">
    <text evidence="2">Adenine glycosylase active on G-A mispairs. MutY also corrects error-prone DNA synthesis past GO lesions which are due to the oxidatively damaged form of guanine: 7,8-dihydro-8-oxoguanine (8-oxo-dGTP).</text>
</comment>
<organism evidence="16 17">
    <name type="scientific">Achromobacter seleniivolatilans</name>
    <dbReference type="NCBI Taxonomy" id="3047478"/>
    <lineage>
        <taxon>Bacteria</taxon>
        <taxon>Pseudomonadati</taxon>
        <taxon>Pseudomonadota</taxon>
        <taxon>Betaproteobacteria</taxon>
        <taxon>Burkholderiales</taxon>
        <taxon>Alcaligenaceae</taxon>
        <taxon>Achromobacter</taxon>
    </lineage>
</organism>
<reference evidence="16 17" key="1">
    <citation type="submission" date="2023-08" db="EMBL/GenBank/DDBJ databases">
        <title>Achromobacter seleniivolatilans sp. nov., isolated from seleniferous soil.</title>
        <authorList>
            <person name="Zhang S."/>
            <person name="Li K."/>
            <person name="Peng J."/>
            <person name="Zhao Q."/>
            <person name="Wang H."/>
            <person name="Guo Y."/>
        </authorList>
    </citation>
    <scope>NUCLEOTIDE SEQUENCE [LARGE SCALE GENOMIC DNA]</scope>
    <source>
        <strain evidence="16 17">R39</strain>
    </source>
</reference>
<evidence type="ECO:0000256" key="4">
    <source>
        <dbReference type="ARBA" id="ARBA00012045"/>
    </source>
</evidence>
<dbReference type="Gene3D" id="1.10.1670.10">
    <property type="entry name" value="Helix-hairpin-Helix base-excision DNA repair enzymes (C-terminal)"/>
    <property type="match status" value="1"/>
</dbReference>
<dbReference type="Proteomes" id="UP001234798">
    <property type="component" value="Chromosome"/>
</dbReference>
<dbReference type="InterPro" id="IPR000445">
    <property type="entry name" value="HhH_motif"/>
</dbReference>
<dbReference type="SUPFAM" id="SSF55811">
    <property type="entry name" value="Nudix"/>
    <property type="match status" value="1"/>
</dbReference>